<evidence type="ECO:0000256" key="1">
    <source>
        <dbReference type="ARBA" id="ARBA00000677"/>
    </source>
</evidence>
<dbReference type="EC" id="3.4.21.89" evidence="3 6"/>
<accession>A0A2M7XAU6</accession>
<evidence type="ECO:0000313" key="8">
    <source>
        <dbReference type="EMBL" id="PJA45018.1"/>
    </source>
</evidence>
<organism evidence="8 9">
    <name type="scientific">Candidatus Uhrbacteria bacterium CG_4_9_14_3_um_filter_50_9</name>
    <dbReference type="NCBI Taxonomy" id="1975035"/>
    <lineage>
        <taxon>Bacteria</taxon>
        <taxon>Candidatus Uhriibacteriota</taxon>
    </lineage>
</organism>
<dbReference type="NCBIfam" id="TIGR02227">
    <property type="entry name" value="sigpep_I_bact"/>
    <property type="match status" value="1"/>
</dbReference>
<evidence type="ECO:0000256" key="5">
    <source>
        <dbReference type="PIRSR" id="PIRSR600223-1"/>
    </source>
</evidence>
<dbReference type="InterPro" id="IPR019758">
    <property type="entry name" value="Pept_S26A_signal_pept_1_CS"/>
</dbReference>
<dbReference type="InterPro" id="IPR000223">
    <property type="entry name" value="Pept_S26A_signal_pept_1"/>
</dbReference>
<feature type="active site" evidence="5">
    <location>
        <position position="101"/>
    </location>
</feature>
<reference evidence="9" key="1">
    <citation type="submission" date="2017-09" db="EMBL/GenBank/DDBJ databases">
        <title>Depth-based differentiation of microbial function through sediment-hosted aquifers and enrichment of novel symbionts in the deep terrestrial subsurface.</title>
        <authorList>
            <person name="Probst A.J."/>
            <person name="Ladd B."/>
            <person name="Jarett J.K."/>
            <person name="Geller-Mcgrath D.E."/>
            <person name="Sieber C.M.K."/>
            <person name="Emerson J.B."/>
            <person name="Anantharaman K."/>
            <person name="Thomas B.C."/>
            <person name="Malmstrom R."/>
            <person name="Stieglmeier M."/>
            <person name="Klingl A."/>
            <person name="Woyke T."/>
            <person name="Ryan C.M."/>
            <person name="Banfield J.F."/>
        </authorList>
    </citation>
    <scope>NUCLEOTIDE SEQUENCE [LARGE SCALE GENOMIC DNA]</scope>
</reference>
<feature type="transmembrane region" description="Helical" evidence="6">
    <location>
        <begin position="20"/>
        <end position="48"/>
    </location>
</feature>
<feature type="active site" evidence="5">
    <location>
        <position position="58"/>
    </location>
</feature>
<evidence type="ECO:0000313" key="9">
    <source>
        <dbReference type="Proteomes" id="UP000229385"/>
    </source>
</evidence>
<keyword evidence="6" id="KW-0812">Transmembrane</keyword>
<dbReference type="InterPro" id="IPR036286">
    <property type="entry name" value="LexA/Signal_pep-like_sf"/>
</dbReference>
<evidence type="ECO:0000256" key="3">
    <source>
        <dbReference type="ARBA" id="ARBA00013208"/>
    </source>
</evidence>
<keyword evidence="6" id="KW-0472">Membrane</keyword>
<dbReference type="InterPro" id="IPR019533">
    <property type="entry name" value="Peptidase_S26"/>
</dbReference>
<evidence type="ECO:0000259" key="7">
    <source>
        <dbReference type="Pfam" id="PF10502"/>
    </source>
</evidence>
<feature type="domain" description="Peptidase S26" evidence="7">
    <location>
        <begin position="28"/>
        <end position="183"/>
    </location>
</feature>
<dbReference type="InterPro" id="IPR019757">
    <property type="entry name" value="Pept_S26A_signal_pept_1_Lys-AS"/>
</dbReference>
<proteinExistence type="inferred from homology"/>
<comment type="catalytic activity">
    <reaction evidence="1 6">
        <text>Cleavage of hydrophobic, N-terminal signal or leader sequences from secreted and periplasmic proteins.</text>
        <dbReference type="EC" id="3.4.21.89"/>
    </reaction>
</comment>
<sequence length="202" mass="23039">MHSRFQAFENKLYERFGPVGGAIIAFVIEVVQIVVISSAIIVPIRYFLIQPFYVKGASMEPNFYDHEYLIIDEISYRFREPVRGEILVFKYPRDPSQFFIKRLIGLPGETVEISNGNVIVYNEEHPNGMVLDEVYLSDDQTGGKERVTLGADEYYVLGDNRDASLDSRSFGSVSEDEVIGRVWIRGLPISRIGTFDIPVYNL</sequence>
<dbReference type="PANTHER" id="PTHR43390">
    <property type="entry name" value="SIGNAL PEPTIDASE I"/>
    <property type="match status" value="1"/>
</dbReference>
<dbReference type="CDD" id="cd06530">
    <property type="entry name" value="S26_SPase_I"/>
    <property type="match status" value="1"/>
</dbReference>
<comment type="similarity">
    <text evidence="2 6">Belongs to the peptidase S26 family.</text>
</comment>
<comment type="subcellular location">
    <subcellularLocation>
        <location evidence="6">Membrane</location>
        <topology evidence="6">Single-pass type II membrane protein</topology>
    </subcellularLocation>
</comment>
<keyword evidence="4 6" id="KW-0378">Hydrolase</keyword>
<evidence type="ECO:0000256" key="4">
    <source>
        <dbReference type="ARBA" id="ARBA00022801"/>
    </source>
</evidence>
<dbReference type="EMBL" id="PFWU01000054">
    <property type="protein sequence ID" value="PJA45018.1"/>
    <property type="molecule type" value="Genomic_DNA"/>
</dbReference>
<dbReference type="GO" id="GO:0006465">
    <property type="term" value="P:signal peptide processing"/>
    <property type="evidence" value="ECO:0007669"/>
    <property type="project" value="InterPro"/>
</dbReference>
<keyword evidence="6" id="KW-0645">Protease</keyword>
<dbReference type="GO" id="GO:0009003">
    <property type="term" value="F:signal peptidase activity"/>
    <property type="evidence" value="ECO:0007669"/>
    <property type="project" value="UniProtKB-EC"/>
</dbReference>
<dbReference type="PROSITE" id="PS00760">
    <property type="entry name" value="SPASE_I_2"/>
    <property type="match status" value="1"/>
</dbReference>
<dbReference type="SUPFAM" id="SSF51306">
    <property type="entry name" value="LexA/Signal peptidase"/>
    <property type="match status" value="1"/>
</dbReference>
<dbReference type="GO" id="GO:0016020">
    <property type="term" value="C:membrane"/>
    <property type="evidence" value="ECO:0007669"/>
    <property type="project" value="UniProtKB-SubCell"/>
</dbReference>
<name>A0A2M7XAU6_9BACT</name>
<dbReference type="PROSITE" id="PS00761">
    <property type="entry name" value="SPASE_I_3"/>
    <property type="match status" value="1"/>
</dbReference>
<dbReference type="Proteomes" id="UP000229385">
    <property type="component" value="Unassembled WGS sequence"/>
</dbReference>
<dbReference type="Gene3D" id="2.10.109.10">
    <property type="entry name" value="Umud Fragment, subunit A"/>
    <property type="match status" value="1"/>
</dbReference>
<protein>
    <recommendedName>
        <fullName evidence="3 6">Signal peptidase I</fullName>
        <ecNumber evidence="3 6">3.4.21.89</ecNumber>
    </recommendedName>
</protein>
<dbReference type="AlphaFoldDB" id="A0A2M7XAU6"/>
<gene>
    <name evidence="8" type="primary">lepB</name>
    <name evidence="8" type="ORF">CO174_05420</name>
</gene>
<dbReference type="GO" id="GO:0004252">
    <property type="term" value="F:serine-type endopeptidase activity"/>
    <property type="evidence" value="ECO:0007669"/>
    <property type="project" value="InterPro"/>
</dbReference>
<dbReference type="Pfam" id="PF10502">
    <property type="entry name" value="Peptidase_S26"/>
    <property type="match status" value="1"/>
</dbReference>
<evidence type="ECO:0000256" key="6">
    <source>
        <dbReference type="RuleBase" id="RU362042"/>
    </source>
</evidence>
<evidence type="ECO:0000256" key="2">
    <source>
        <dbReference type="ARBA" id="ARBA00009370"/>
    </source>
</evidence>
<keyword evidence="6" id="KW-1133">Transmembrane helix</keyword>
<comment type="caution">
    <text evidence="8">The sequence shown here is derived from an EMBL/GenBank/DDBJ whole genome shotgun (WGS) entry which is preliminary data.</text>
</comment>
<dbReference type="PRINTS" id="PR00727">
    <property type="entry name" value="LEADERPTASE"/>
</dbReference>
<dbReference type="PANTHER" id="PTHR43390:SF1">
    <property type="entry name" value="CHLOROPLAST PROCESSING PEPTIDASE"/>
    <property type="match status" value="1"/>
</dbReference>